<dbReference type="InterPro" id="IPR052345">
    <property type="entry name" value="Rad_response_metalloprotease"/>
</dbReference>
<dbReference type="InterPro" id="IPR010982">
    <property type="entry name" value="Lambda_DNA-bd_dom_sf"/>
</dbReference>
<dbReference type="SUPFAM" id="SSF47413">
    <property type="entry name" value="lambda repressor-like DNA-binding domains"/>
    <property type="match status" value="1"/>
</dbReference>
<dbReference type="EMBL" id="RMBX01000002">
    <property type="protein sequence ID" value="RPD42364.1"/>
    <property type="molecule type" value="Genomic_DNA"/>
</dbReference>
<dbReference type="Proteomes" id="UP000279089">
    <property type="component" value="Unassembled WGS sequence"/>
</dbReference>
<accession>A0A3N4MEL9</accession>
<dbReference type="PANTHER" id="PTHR43236">
    <property type="entry name" value="ANTITOXIN HIGA1"/>
    <property type="match status" value="1"/>
</dbReference>
<evidence type="ECO:0000313" key="3">
    <source>
        <dbReference type="EMBL" id="RPD42364.1"/>
    </source>
</evidence>
<dbReference type="Gene3D" id="1.10.260.40">
    <property type="entry name" value="lambda repressor-like DNA-binding domains"/>
    <property type="match status" value="1"/>
</dbReference>
<dbReference type="OrthoDB" id="9796786at2"/>
<keyword evidence="4" id="KW-1185">Reference proteome</keyword>
<dbReference type="CDD" id="cd00093">
    <property type="entry name" value="HTH_XRE"/>
    <property type="match status" value="1"/>
</dbReference>
<evidence type="ECO:0000259" key="2">
    <source>
        <dbReference type="PROSITE" id="PS50943"/>
    </source>
</evidence>
<dbReference type="PANTHER" id="PTHR43236:SF2">
    <property type="entry name" value="BLL0069 PROTEIN"/>
    <property type="match status" value="1"/>
</dbReference>
<dbReference type="GO" id="GO:0003677">
    <property type="term" value="F:DNA binding"/>
    <property type="evidence" value="ECO:0007669"/>
    <property type="project" value="InterPro"/>
</dbReference>
<gene>
    <name evidence="3" type="ORF">EG028_04080</name>
</gene>
<dbReference type="AlphaFoldDB" id="A0A3N4MEL9"/>
<dbReference type="InterPro" id="IPR001387">
    <property type="entry name" value="Cro/C1-type_HTH"/>
</dbReference>
<proteinExistence type="inferred from homology"/>
<dbReference type="Pfam" id="PF01381">
    <property type="entry name" value="HTH_3"/>
    <property type="match status" value="1"/>
</dbReference>
<dbReference type="RefSeq" id="WP_120515489.1">
    <property type="nucleotide sequence ID" value="NZ_QXZY01000003.1"/>
</dbReference>
<dbReference type="InterPro" id="IPR010359">
    <property type="entry name" value="IrrE_HExxH"/>
</dbReference>
<protein>
    <submittedName>
        <fullName evidence="3">Helix-turn-helix domain-containing protein</fullName>
    </submittedName>
</protein>
<comment type="similarity">
    <text evidence="1">Belongs to the short-chain fatty acyl-CoA assimilation regulator (ScfR) family.</text>
</comment>
<sequence length="423" mass="48196">MITNDRQYKIVKSQIDQFQASLEDLTSGYEGISNVHPDFLKIQEEAIRYKLNELLSDIREYEDLKTGSIVFTEVKNLSELPIVLIKARIANGLTQVELANRIGMKEQQIQKLESEKYESASLKTLIKIAENLKIDLSADVQIREIESPDFLDIKKYPFKQMYQRKWFKGFTGSLNDAAKQSGKLLSDFFSAAGLNEMQHGFTKRTITSNVILNDYALNAWYARVITKASEQELNVFFNKNFITDHWLHELAGLSVEIDGPLKAFRRLNDIGVRTVVEGQIDGTRLDGAAFLIDEIYPVIALTLRYDRLDNFWFVLFHEIAHILLHLGAEVSKIFDDLENGKGDIEAEADAFALNALIPDEIWRKSLVRFSPSSETINNQAKGLKIHPSLVAGRIRKETGKYHQFGDLVGQGQVRKLFFTELSD</sequence>
<organism evidence="3 4">
    <name type="scientific">Chitinophaga barathri</name>
    <dbReference type="NCBI Taxonomy" id="1647451"/>
    <lineage>
        <taxon>Bacteria</taxon>
        <taxon>Pseudomonadati</taxon>
        <taxon>Bacteroidota</taxon>
        <taxon>Chitinophagia</taxon>
        <taxon>Chitinophagales</taxon>
        <taxon>Chitinophagaceae</taxon>
        <taxon>Chitinophaga</taxon>
    </lineage>
</organism>
<dbReference type="PROSITE" id="PS50943">
    <property type="entry name" value="HTH_CROC1"/>
    <property type="match status" value="1"/>
</dbReference>
<reference evidence="4" key="1">
    <citation type="submission" date="2018-11" db="EMBL/GenBank/DDBJ databases">
        <title>Chitinophaga lutea sp.nov., isolate from arsenic contaminated soil.</title>
        <authorList>
            <person name="Zong Y."/>
        </authorList>
    </citation>
    <scope>NUCLEOTIDE SEQUENCE [LARGE SCALE GENOMIC DNA]</scope>
    <source>
        <strain evidence="4">YLT18</strain>
    </source>
</reference>
<comment type="caution">
    <text evidence="3">The sequence shown here is derived from an EMBL/GenBank/DDBJ whole genome shotgun (WGS) entry which is preliminary data.</text>
</comment>
<dbReference type="SMART" id="SM00530">
    <property type="entry name" value="HTH_XRE"/>
    <property type="match status" value="1"/>
</dbReference>
<evidence type="ECO:0000313" key="4">
    <source>
        <dbReference type="Proteomes" id="UP000279089"/>
    </source>
</evidence>
<dbReference type="Pfam" id="PF06114">
    <property type="entry name" value="Peptidase_M78"/>
    <property type="match status" value="1"/>
</dbReference>
<name>A0A3N4MEL9_9BACT</name>
<feature type="domain" description="HTH cro/C1-type" evidence="2">
    <location>
        <begin position="84"/>
        <end position="140"/>
    </location>
</feature>
<evidence type="ECO:0000256" key="1">
    <source>
        <dbReference type="ARBA" id="ARBA00007227"/>
    </source>
</evidence>